<dbReference type="Gene3D" id="3.90.75.20">
    <property type="match status" value="1"/>
</dbReference>
<dbReference type="RefSeq" id="WP_139515439.1">
    <property type="nucleotide sequence ID" value="NZ_CP040896.1"/>
</dbReference>
<protein>
    <recommendedName>
        <fullName evidence="1">HNH nuclease domain-containing protein</fullName>
    </recommendedName>
</protein>
<name>A0A5B7ZYI0_9BACT</name>
<dbReference type="SUPFAM" id="SSF64496">
    <property type="entry name" value="DNA-binding domain of intron-encoded endonucleases"/>
    <property type="match status" value="1"/>
</dbReference>
<dbReference type="InterPro" id="IPR003615">
    <property type="entry name" value="HNH_nuc"/>
</dbReference>
<dbReference type="KEGG" id="hyj:FHG12_09110"/>
<dbReference type="SMART" id="SM00507">
    <property type="entry name" value="HNHc"/>
    <property type="match status" value="1"/>
</dbReference>
<dbReference type="InterPro" id="IPR003611">
    <property type="entry name" value="NUMOD3"/>
</dbReference>
<keyword evidence="3" id="KW-1185">Reference proteome</keyword>
<accession>A0A5B7ZYI0</accession>
<dbReference type="Proteomes" id="UP000305398">
    <property type="component" value="Chromosome"/>
</dbReference>
<dbReference type="AlphaFoldDB" id="A0A5B7ZYI0"/>
<dbReference type="Pfam" id="PF13392">
    <property type="entry name" value="HNH_3"/>
    <property type="match status" value="1"/>
</dbReference>
<feature type="domain" description="HNH nuclease" evidence="1">
    <location>
        <begin position="62"/>
        <end position="112"/>
    </location>
</feature>
<dbReference type="InterPro" id="IPR044925">
    <property type="entry name" value="His-Me_finger_sf"/>
</dbReference>
<proteinExistence type="predicted"/>
<organism evidence="2 3">
    <name type="scientific">Hymenobacter jejuensis</name>
    <dbReference type="NCBI Taxonomy" id="2502781"/>
    <lineage>
        <taxon>Bacteria</taxon>
        <taxon>Pseudomonadati</taxon>
        <taxon>Bacteroidota</taxon>
        <taxon>Cytophagia</taxon>
        <taxon>Cytophagales</taxon>
        <taxon>Hymenobacteraceae</taxon>
        <taxon>Hymenobacter</taxon>
    </lineage>
</organism>
<dbReference type="GO" id="GO:0003677">
    <property type="term" value="F:DNA binding"/>
    <property type="evidence" value="ECO:0007669"/>
    <property type="project" value="InterPro"/>
</dbReference>
<dbReference type="SUPFAM" id="SSF54060">
    <property type="entry name" value="His-Me finger endonucleases"/>
    <property type="match status" value="1"/>
</dbReference>
<evidence type="ECO:0000313" key="2">
    <source>
        <dbReference type="EMBL" id="QDA60261.1"/>
    </source>
</evidence>
<evidence type="ECO:0000313" key="3">
    <source>
        <dbReference type="Proteomes" id="UP000305398"/>
    </source>
</evidence>
<reference evidence="2 3" key="1">
    <citation type="submission" date="2019-06" db="EMBL/GenBank/DDBJ databases">
        <authorList>
            <person name="Srinivasan S."/>
        </authorList>
    </citation>
    <scope>NUCLEOTIDE SEQUENCE [LARGE SCALE GENOMIC DNA]</scope>
    <source>
        <strain evidence="2 3">17J68-5</strain>
    </source>
</reference>
<sequence length="216" mass="24103">MYVIPNVPTITHEGRTFHQIENAPTAYVSSCGRVYSSIADRLLSAKPCRIGYIRVAILFEGVKRRKLCSMHRLVALRFIANPDNKPDVNHIDGNKANNSIENLEWVTKSENTRHAFATGLMNVKRGPEHHLYGKSHNVGEETRAKMSAQKMGEKHPKFSGWYQVPAGTFPSTRAAAEAMGTYEKRIQRWCKGGKKRAEGYDFIPSSSEGQSLAVAA</sequence>
<gene>
    <name evidence="2" type="ORF">FHG12_09110</name>
</gene>
<dbReference type="Pfam" id="PF07460">
    <property type="entry name" value="NUMOD3"/>
    <property type="match status" value="1"/>
</dbReference>
<dbReference type="OrthoDB" id="6631788at2"/>
<dbReference type="EMBL" id="CP040896">
    <property type="protein sequence ID" value="QDA60261.1"/>
    <property type="molecule type" value="Genomic_DNA"/>
</dbReference>
<evidence type="ECO:0000259" key="1">
    <source>
        <dbReference type="SMART" id="SM00507"/>
    </source>
</evidence>